<keyword evidence="13" id="KW-1185">Reference proteome</keyword>
<keyword evidence="7 9" id="KW-0067">ATP-binding</keyword>
<dbReference type="HAMAP" id="MF_00061">
    <property type="entry name" value="IspE"/>
    <property type="match status" value="1"/>
</dbReference>
<dbReference type="PANTHER" id="PTHR43527:SF2">
    <property type="entry name" value="4-DIPHOSPHOCYTIDYL-2-C-METHYL-D-ERYTHRITOL KINASE, CHLOROPLASTIC"/>
    <property type="match status" value="1"/>
</dbReference>
<proteinExistence type="inferred from homology"/>
<name>A0A6V6XZ59_9FIRM</name>
<dbReference type="InterPro" id="IPR006204">
    <property type="entry name" value="GHMP_kinase_N_dom"/>
</dbReference>
<evidence type="ECO:0000313" key="12">
    <source>
        <dbReference type="EMBL" id="CAC9924004.1"/>
    </source>
</evidence>
<organism evidence="12 13">
    <name type="scientific">Aedoeadaptatus nemausensis</name>
    <dbReference type="NCBI Taxonomy" id="2582829"/>
    <lineage>
        <taxon>Bacteria</taxon>
        <taxon>Bacillati</taxon>
        <taxon>Bacillota</taxon>
        <taxon>Tissierellia</taxon>
        <taxon>Tissierellales</taxon>
        <taxon>Peptoniphilaceae</taxon>
        <taxon>Aedoeadaptatus</taxon>
    </lineage>
</organism>
<evidence type="ECO:0000259" key="11">
    <source>
        <dbReference type="Pfam" id="PF08544"/>
    </source>
</evidence>
<keyword evidence="9" id="KW-0414">Isoprene biosynthesis</keyword>
<evidence type="ECO:0000256" key="5">
    <source>
        <dbReference type="ARBA" id="ARBA00022741"/>
    </source>
</evidence>
<feature type="active site" evidence="9">
    <location>
        <position position="6"/>
    </location>
</feature>
<dbReference type="PIRSF" id="PIRSF010376">
    <property type="entry name" value="IspE"/>
    <property type="match status" value="1"/>
</dbReference>
<comment type="function">
    <text evidence="9">Catalyzes the phosphorylation of the position 2 hydroxy group of 4-diphosphocytidyl-2C-methyl-D-erythritol.</text>
</comment>
<dbReference type="EC" id="2.7.1.148" evidence="2 9"/>
<evidence type="ECO:0000256" key="3">
    <source>
        <dbReference type="ARBA" id="ARBA00017473"/>
    </source>
</evidence>
<protein>
    <recommendedName>
        <fullName evidence="3 9">4-diphosphocytidyl-2-C-methyl-D-erythritol kinase</fullName>
        <shortName evidence="9">CMK</shortName>
        <ecNumber evidence="2 9">2.7.1.148</ecNumber>
    </recommendedName>
    <alternativeName>
        <fullName evidence="8 9">4-(cytidine-5'-diphospho)-2-C-methyl-D-erythritol kinase</fullName>
    </alternativeName>
</protein>
<dbReference type="SUPFAM" id="SSF55060">
    <property type="entry name" value="GHMP Kinase, C-terminal domain"/>
    <property type="match status" value="1"/>
</dbReference>
<dbReference type="UniPathway" id="UPA00056">
    <property type="reaction ID" value="UER00094"/>
</dbReference>
<dbReference type="GO" id="GO:0016114">
    <property type="term" value="P:terpenoid biosynthetic process"/>
    <property type="evidence" value="ECO:0007669"/>
    <property type="project" value="UniProtKB-UniRule"/>
</dbReference>
<comment type="caution">
    <text evidence="9">Lacks conserved residue(s) required for the propagation of feature annotation.</text>
</comment>
<accession>A0A6V6XZ59</accession>
<evidence type="ECO:0000256" key="1">
    <source>
        <dbReference type="ARBA" id="ARBA00009684"/>
    </source>
</evidence>
<dbReference type="InterPro" id="IPR020568">
    <property type="entry name" value="Ribosomal_Su5_D2-typ_SF"/>
</dbReference>
<dbReference type="InterPro" id="IPR014721">
    <property type="entry name" value="Ribsml_uS5_D2-typ_fold_subgr"/>
</dbReference>
<dbReference type="Pfam" id="PF08544">
    <property type="entry name" value="GHMP_kinases_C"/>
    <property type="match status" value="1"/>
</dbReference>
<gene>
    <name evidence="9" type="primary">ispE</name>
    <name evidence="12" type="ORF">PEPNEM18_00206</name>
</gene>
<keyword evidence="5 9" id="KW-0547">Nucleotide-binding</keyword>
<dbReference type="Gene3D" id="3.30.70.890">
    <property type="entry name" value="GHMP kinase, C-terminal domain"/>
    <property type="match status" value="1"/>
</dbReference>
<dbReference type="PANTHER" id="PTHR43527">
    <property type="entry name" value="4-DIPHOSPHOCYTIDYL-2-C-METHYL-D-ERYTHRITOL KINASE, CHLOROPLASTIC"/>
    <property type="match status" value="1"/>
</dbReference>
<evidence type="ECO:0000256" key="8">
    <source>
        <dbReference type="ARBA" id="ARBA00032554"/>
    </source>
</evidence>
<dbReference type="SUPFAM" id="SSF54211">
    <property type="entry name" value="Ribosomal protein S5 domain 2-like"/>
    <property type="match status" value="1"/>
</dbReference>
<evidence type="ECO:0000256" key="7">
    <source>
        <dbReference type="ARBA" id="ARBA00022840"/>
    </source>
</evidence>
<feature type="domain" description="GHMP kinase C-terminal" evidence="11">
    <location>
        <begin position="187"/>
        <end position="260"/>
    </location>
</feature>
<evidence type="ECO:0000256" key="6">
    <source>
        <dbReference type="ARBA" id="ARBA00022777"/>
    </source>
</evidence>
<dbReference type="GO" id="GO:0005524">
    <property type="term" value="F:ATP binding"/>
    <property type="evidence" value="ECO:0007669"/>
    <property type="project" value="UniProtKB-UniRule"/>
</dbReference>
<evidence type="ECO:0000259" key="10">
    <source>
        <dbReference type="Pfam" id="PF00288"/>
    </source>
</evidence>
<keyword evidence="6 9" id="KW-0418">Kinase</keyword>
<keyword evidence="4 9" id="KW-0808">Transferase</keyword>
<dbReference type="Gene3D" id="3.30.230.10">
    <property type="match status" value="1"/>
</dbReference>
<dbReference type="GO" id="GO:0019288">
    <property type="term" value="P:isopentenyl diphosphate biosynthetic process, methylerythritol 4-phosphate pathway"/>
    <property type="evidence" value="ECO:0007669"/>
    <property type="project" value="UniProtKB-UniRule"/>
</dbReference>
<dbReference type="InterPro" id="IPR036554">
    <property type="entry name" value="GHMP_kinase_C_sf"/>
</dbReference>
<dbReference type="GO" id="GO:0050515">
    <property type="term" value="F:4-(cytidine 5'-diphospho)-2-C-methyl-D-erythritol kinase activity"/>
    <property type="evidence" value="ECO:0007669"/>
    <property type="project" value="UniProtKB-UniRule"/>
</dbReference>
<feature type="active site" evidence="9">
    <location>
        <position position="125"/>
    </location>
</feature>
<comment type="catalytic activity">
    <reaction evidence="9">
        <text>4-CDP-2-C-methyl-D-erythritol + ATP = 4-CDP-2-C-methyl-D-erythritol 2-phosphate + ADP + H(+)</text>
        <dbReference type="Rhea" id="RHEA:18437"/>
        <dbReference type="ChEBI" id="CHEBI:15378"/>
        <dbReference type="ChEBI" id="CHEBI:30616"/>
        <dbReference type="ChEBI" id="CHEBI:57823"/>
        <dbReference type="ChEBI" id="CHEBI:57919"/>
        <dbReference type="ChEBI" id="CHEBI:456216"/>
        <dbReference type="EC" id="2.7.1.148"/>
    </reaction>
</comment>
<comment type="pathway">
    <text evidence="9">Isoprenoid biosynthesis; isopentenyl diphosphate biosynthesis via DXP pathway; isopentenyl diphosphate from 1-deoxy-D-xylulose 5-phosphate: step 3/6.</text>
</comment>
<dbReference type="RefSeq" id="WP_180498377.1">
    <property type="nucleotide sequence ID" value="NZ_CAIJCS010000011.1"/>
</dbReference>
<comment type="similarity">
    <text evidence="1 9">Belongs to the GHMP kinase family. IspE subfamily.</text>
</comment>
<dbReference type="InterPro" id="IPR013750">
    <property type="entry name" value="GHMP_kinase_C_dom"/>
</dbReference>
<evidence type="ECO:0000256" key="4">
    <source>
        <dbReference type="ARBA" id="ARBA00022679"/>
    </source>
</evidence>
<evidence type="ECO:0000256" key="2">
    <source>
        <dbReference type="ARBA" id="ARBA00012052"/>
    </source>
</evidence>
<evidence type="ECO:0000313" key="13">
    <source>
        <dbReference type="Proteomes" id="UP000586454"/>
    </source>
</evidence>
<sequence length="275" mass="30069">MRAFAKINVGLWIKSKRDDGYHEIETVFLPIDLWDDITIKRSERFTIAGPNFGADDLMAKGHRYLEERFGKLPVAIAIEKNIPVGAGLAGGTADGAALIRGVRDLYDLPLSDEEFMKESVFLGADFPYCFYNKPAIGRGIGDELKGIEVPSHPLILLNPGFSVSTPEAYSLWKERGDGSAEETVRILKEGNLSALKDAVSNDLMAGVAEKHDVIYEMIDALYREGAVFSHMTGSGPTVYGIFDSAATRDAAYAILKDKFKIAIKTRTRTSGEGNG</sequence>
<reference evidence="12 13" key="1">
    <citation type="submission" date="2020-06" db="EMBL/GenBank/DDBJ databases">
        <authorList>
            <person name="Criscuolo A."/>
        </authorList>
    </citation>
    <scope>NUCLEOTIDE SEQUENCE [LARGE SCALE GENOMIC DNA]</scope>
    <source>
        <strain evidence="12">1804121828</strain>
    </source>
</reference>
<comment type="caution">
    <text evidence="12">The sequence shown here is derived from an EMBL/GenBank/DDBJ whole genome shotgun (WGS) entry which is preliminary data.</text>
</comment>
<dbReference type="NCBIfam" id="TIGR00154">
    <property type="entry name" value="ispE"/>
    <property type="match status" value="1"/>
</dbReference>
<dbReference type="AlphaFoldDB" id="A0A6V6XZ59"/>
<dbReference type="InterPro" id="IPR004424">
    <property type="entry name" value="IspE"/>
</dbReference>
<dbReference type="EMBL" id="CAIJCS010000011">
    <property type="protein sequence ID" value="CAC9924004.1"/>
    <property type="molecule type" value="Genomic_DNA"/>
</dbReference>
<dbReference type="Proteomes" id="UP000586454">
    <property type="component" value="Unassembled WGS sequence"/>
</dbReference>
<dbReference type="Pfam" id="PF00288">
    <property type="entry name" value="GHMP_kinases_N"/>
    <property type="match status" value="1"/>
</dbReference>
<evidence type="ECO:0000256" key="9">
    <source>
        <dbReference type="HAMAP-Rule" id="MF_00061"/>
    </source>
</evidence>
<feature type="domain" description="GHMP kinase N-terminal" evidence="10">
    <location>
        <begin position="61"/>
        <end position="130"/>
    </location>
</feature>